<dbReference type="AlphaFoldDB" id="E9FYD0"/>
<protein>
    <submittedName>
        <fullName evidence="1">Uncharacterized protein</fullName>
    </submittedName>
</protein>
<dbReference type="KEGG" id="dpx:DAPPUDRAFT_311934"/>
<dbReference type="Proteomes" id="UP000000305">
    <property type="component" value="Unassembled WGS sequence"/>
</dbReference>
<organism evidence="1 2">
    <name type="scientific">Daphnia pulex</name>
    <name type="common">Water flea</name>
    <dbReference type="NCBI Taxonomy" id="6669"/>
    <lineage>
        <taxon>Eukaryota</taxon>
        <taxon>Metazoa</taxon>
        <taxon>Ecdysozoa</taxon>
        <taxon>Arthropoda</taxon>
        <taxon>Crustacea</taxon>
        <taxon>Branchiopoda</taxon>
        <taxon>Diplostraca</taxon>
        <taxon>Cladocera</taxon>
        <taxon>Anomopoda</taxon>
        <taxon>Daphniidae</taxon>
        <taxon>Daphnia</taxon>
    </lineage>
</organism>
<dbReference type="HOGENOM" id="CLU_2348791_0_0_1"/>
<proteinExistence type="predicted"/>
<evidence type="ECO:0000313" key="2">
    <source>
        <dbReference type="Proteomes" id="UP000000305"/>
    </source>
</evidence>
<dbReference type="InParanoid" id="E9FYD0"/>
<dbReference type="EMBL" id="GL732527">
    <property type="protein sequence ID" value="EFX87511.1"/>
    <property type="molecule type" value="Genomic_DNA"/>
</dbReference>
<evidence type="ECO:0000313" key="1">
    <source>
        <dbReference type="EMBL" id="EFX87511.1"/>
    </source>
</evidence>
<name>E9FYD0_DAPPU</name>
<reference evidence="1 2" key="1">
    <citation type="journal article" date="2011" name="Science">
        <title>The ecoresponsive genome of Daphnia pulex.</title>
        <authorList>
            <person name="Colbourne J.K."/>
            <person name="Pfrender M.E."/>
            <person name="Gilbert D."/>
            <person name="Thomas W.K."/>
            <person name="Tucker A."/>
            <person name="Oakley T.H."/>
            <person name="Tokishita S."/>
            <person name="Aerts A."/>
            <person name="Arnold G.J."/>
            <person name="Basu M.K."/>
            <person name="Bauer D.J."/>
            <person name="Caceres C.E."/>
            <person name="Carmel L."/>
            <person name="Casola C."/>
            <person name="Choi J.H."/>
            <person name="Detter J.C."/>
            <person name="Dong Q."/>
            <person name="Dusheyko S."/>
            <person name="Eads B.D."/>
            <person name="Frohlich T."/>
            <person name="Geiler-Samerotte K.A."/>
            <person name="Gerlach D."/>
            <person name="Hatcher P."/>
            <person name="Jogdeo S."/>
            <person name="Krijgsveld J."/>
            <person name="Kriventseva E.V."/>
            <person name="Kultz D."/>
            <person name="Laforsch C."/>
            <person name="Lindquist E."/>
            <person name="Lopez J."/>
            <person name="Manak J.R."/>
            <person name="Muller J."/>
            <person name="Pangilinan J."/>
            <person name="Patwardhan R.P."/>
            <person name="Pitluck S."/>
            <person name="Pritham E.J."/>
            <person name="Rechtsteiner A."/>
            <person name="Rho M."/>
            <person name="Rogozin I.B."/>
            <person name="Sakarya O."/>
            <person name="Salamov A."/>
            <person name="Schaack S."/>
            <person name="Shapiro H."/>
            <person name="Shiga Y."/>
            <person name="Skalitzky C."/>
            <person name="Smith Z."/>
            <person name="Souvorov A."/>
            <person name="Sung W."/>
            <person name="Tang Z."/>
            <person name="Tsuchiya D."/>
            <person name="Tu H."/>
            <person name="Vos H."/>
            <person name="Wang M."/>
            <person name="Wolf Y.I."/>
            <person name="Yamagata H."/>
            <person name="Yamada T."/>
            <person name="Ye Y."/>
            <person name="Shaw J.R."/>
            <person name="Andrews J."/>
            <person name="Crease T.J."/>
            <person name="Tang H."/>
            <person name="Lucas S.M."/>
            <person name="Robertson H.M."/>
            <person name="Bork P."/>
            <person name="Koonin E.V."/>
            <person name="Zdobnov E.M."/>
            <person name="Grigoriev I.V."/>
            <person name="Lynch M."/>
            <person name="Boore J.L."/>
        </authorList>
    </citation>
    <scope>NUCLEOTIDE SEQUENCE [LARGE SCALE GENOMIC DNA]</scope>
</reference>
<gene>
    <name evidence="1" type="ORF">DAPPUDRAFT_311934</name>
</gene>
<sequence>MDEQTTVMNNEISLQRAISAHFQGLINQTLCLGQALFASRKLAIIKTSNVLIKKKKRTEKQRTAITVFHTGTLYEVEHCQNGSALRRTERLNLLQSD</sequence>
<keyword evidence="2" id="KW-1185">Reference proteome</keyword>
<accession>E9FYD0</accession>